<keyword evidence="4 6" id="KW-1133">Transmembrane helix</keyword>
<dbReference type="InterPro" id="IPR050833">
    <property type="entry name" value="Poly_Biosynth_Transport"/>
</dbReference>
<dbReference type="GO" id="GO:0005886">
    <property type="term" value="C:plasma membrane"/>
    <property type="evidence" value="ECO:0007669"/>
    <property type="project" value="UniProtKB-SubCell"/>
</dbReference>
<protein>
    <submittedName>
        <fullName evidence="7">O-antigen flippase</fullName>
    </submittedName>
</protein>
<sequence length="496" mass="56273">MNNKQKSKQILIFGIISQVVTLLLGILLPKLLIGGFGSEINGLLSSVKQIFVYVALLEAGVGTAALQAMYAPIAINDTLKVSEIMAATDRYFRRTGFLYGLAVLVLAFAYPYIFKVELAPLTVAAIILLQGFAGVIRYFFQGKLVILLRVDGRSYVTTNIQTAVTIASYIAQILLIVLGFDIIAVQIAYFLVNLCQMIYITWYVKKQYPWLNLSAKPDYKALGQSKFVIVHQLSGLIFNNTDMIVLTYFCGLKTVSVYALYNLIFCSVGNIIDTLCSSVEFVMGQAFNSDRKRFMRLQEAYETYYLGFSFALFTIALIMIPSFMEIYAGEFTDANYTDKYLPYLFVAVNVLMYARRTSSQIINFAGAFKQTQWRSIIESVINLTVSLIMVQYIGIYGVLVGTIAALVYRTNDVIIYANWNILHRLPWQTYRRWVINLVWMVVLVYLAQWFLPEIDSFIEWCLVSAVVAIVTVVSFLVTDTLFDFKSLIVLREFIRK</sequence>
<keyword evidence="3 6" id="KW-0812">Transmembrane</keyword>
<feature type="transmembrane region" description="Helical" evidence="6">
    <location>
        <begin position="12"/>
        <end position="38"/>
    </location>
</feature>
<keyword evidence="2" id="KW-1003">Cell membrane</keyword>
<feature type="transmembrane region" description="Helical" evidence="6">
    <location>
        <begin position="96"/>
        <end position="113"/>
    </location>
</feature>
<feature type="transmembrane region" description="Helical" evidence="6">
    <location>
        <begin position="457"/>
        <end position="477"/>
    </location>
</feature>
<organism evidence="7 8">
    <name type="scientific">Bacteroides finegoldii</name>
    <dbReference type="NCBI Taxonomy" id="338188"/>
    <lineage>
        <taxon>Bacteria</taxon>
        <taxon>Pseudomonadati</taxon>
        <taxon>Bacteroidota</taxon>
        <taxon>Bacteroidia</taxon>
        <taxon>Bacteroidales</taxon>
        <taxon>Bacteroidaceae</taxon>
        <taxon>Bacteroides</taxon>
    </lineage>
</organism>
<dbReference type="RefSeq" id="WP_055278730.1">
    <property type="nucleotide sequence ID" value="NZ_CABIXA010000006.1"/>
</dbReference>
<dbReference type="AlphaFoldDB" id="A0A174C6K9"/>
<dbReference type="PANTHER" id="PTHR30250:SF11">
    <property type="entry name" value="O-ANTIGEN TRANSPORTER-RELATED"/>
    <property type="match status" value="1"/>
</dbReference>
<evidence type="ECO:0000313" key="8">
    <source>
        <dbReference type="Proteomes" id="UP000095517"/>
    </source>
</evidence>
<evidence type="ECO:0000256" key="1">
    <source>
        <dbReference type="ARBA" id="ARBA00004651"/>
    </source>
</evidence>
<reference evidence="7 8" key="1">
    <citation type="submission" date="2015-09" db="EMBL/GenBank/DDBJ databases">
        <authorList>
            <consortium name="Pathogen Informatics"/>
        </authorList>
    </citation>
    <scope>NUCLEOTIDE SEQUENCE [LARGE SCALE GENOMIC DNA]</scope>
    <source>
        <strain evidence="7 8">2789STDY5608840</strain>
    </source>
</reference>
<evidence type="ECO:0000256" key="5">
    <source>
        <dbReference type="ARBA" id="ARBA00023136"/>
    </source>
</evidence>
<evidence type="ECO:0000256" key="3">
    <source>
        <dbReference type="ARBA" id="ARBA00022692"/>
    </source>
</evidence>
<dbReference type="STRING" id="338188.ERS852397_01339"/>
<comment type="subcellular location">
    <subcellularLocation>
        <location evidence="1">Cell membrane</location>
        <topology evidence="1">Multi-pass membrane protein</topology>
    </subcellularLocation>
</comment>
<feature type="transmembrane region" description="Helical" evidence="6">
    <location>
        <begin position="50"/>
        <end position="75"/>
    </location>
</feature>
<feature type="transmembrane region" description="Helical" evidence="6">
    <location>
        <begin position="304"/>
        <end position="328"/>
    </location>
</feature>
<accession>A0A174C6K9</accession>
<feature type="transmembrane region" description="Helical" evidence="6">
    <location>
        <begin position="160"/>
        <end position="180"/>
    </location>
</feature>
<feature type="transmembrane region" description="Helical" evidence="6">
    <location>
        <begin position="433"/>
        <end position="451"/>
    </location>
</feature>
<gene>
    <name evidence="7" type="primary">wzx2</name>
    <name evidence="7" type="ORF">ERS852397_01339</name>
</gene>
<proteinExistence type="predicted"/>
<dbReference type="Proteomes" id="UP000095517">
    <property type="component" value="Unassembled WGS sequence"/>
</dbReference>
<evidence type="ECO:0000313" key="7">
    <source>
        <dbReference type="EMBL" id="CUO09151.1"/>
    </source>
</evidence>
<keyword evidence="5 6" id="KW-0472">Membrane</keyword>
<evidence type="ECO:0000256" key="2">
    <source>
        <dbReference type="ARBA" id="ARBA00022475"/>
    </source>
</evidence>
<dbReference type="EMBL" id="CYZH01000006">
    <property type="protein sequence ID" value="CUO09151.1"/>
    <property type="molecule type" value="Genomic_DNA"/>
</dbReference>
<feature type="transmembrane region" description="Helical" evidence="6">
    <location>
        <begin position="119"/>
        <end position="140"/>
    </location>
</feature>
<evidence type="ECO:0000256" key="6">
    <source>
        <dbReference type="SAM" id="Phobius"/>
    </source>
</evidence>
<name>A0A174C6K9_9BACE</name>
<evidence type="ECO:0000256" key="4">
    <source>
        <dbReference type="ARBA" id="ARBA00022989"/>
    </source>
</evidence>
<dbReference type="PANTHER" id="PTHR30250">
    <property type="entry name" value="PST FAMILY PREDICTED COLANIC ACID TRANSPORTER"/>
    <property type="match status" value="1"/>
</dbReference>